<dbReference type="PRINTS" id="PR00878">
    <property type="entry name" value="CHOLNESTRASE"/>
</dbReference>
<feature type="chain" id="PRO_5040528988" description="Carboxylic ester hydrolase" evidence="4">
    <location>
        <begin position="20"/>
        <end position="571"/>
    </location>
</feature>
<dbReference type="SUPFAM" id="SSF53474">
    <property type="entry name" value="alpha/beta-Hydrolases"/>
    <property type="match status" value="1"/>
</dbReference>
<evidence type="ECO:0000256" key="1">
    <source>
        <dbReference type="ARBA" id="ARBA00005964"/>
    </source>
</evidence>
<dbReference type="InterPro" id="IPR029058">
    <property type="entry name" value="AB_hydrolase_fold"/>
</dbReference>
<sequence length="571" mass="63839">MNVWIHLALIASILFPSDTVYVDVKQGTLRGKVVDFVEDKYANVSTKINVFQGIPYGEKPVRWRPPEMKKRWKGVRDATNFNFSCPQYVVPGQELSSTPLTMSEDCLLLNVYAPHETDENVPVMVFIHGGAFIEGTSMTYDFSGVPLAAIGNVVIVTINYRVGALGFLSTGDEAARGNFGLLDQALALQWVQDNIHAFGGDKTKVTIFGESAGAASVDLQVISKYSRDLFAQAISESGVASALWAISEEFENNKVNYSFRLGNQVNCATSNTTELVECLRKIDAVYLEMVSAKMSLTQDHPIRMGPTIDGVFLNGYPRAFLERGDFKDCPMIIGFNKDEGTFEVLQEMPSYYYSTEPPYINKADLNSILLKSLKIIYGSDNVEYEIEQEVLQQYVNLSYSDQEVHDYFETIVQIYGDAGFNCPSILTARAHANMTSLPVYMYYMTHAPKSSYFIINRTGPGWLGAGHGEDLPFVFGYPFIPELKGSRGQMTEEEAKLSVNFMHFWTNFAKTGDPSRKDLISPPGVGGMEWPAFTERELQYKKMSVELPVGRALKVKKCAFWDRIERTAQGV</sequence>
<dbReference type="EC" id="3.1.1.-" evidence="4"/>
<keyword evidence="4" id="KW-0732">Signal</keyword>
<dbReference type="PROSITE" id="PS00122">
    <property type="entry name" value="CARBOXYLESTERASE_B_1"/>
    <property type="match status" value="1"/>
</dbReference>
<evidence type="ECO:0000313" key="7">
    <source>
        <dbReference type="Proteomes" id="UP001152320"/>
    </source>
</evidence>
<evidence type="ECO:0000256" key="4">
    <source>
        <dbReference type="RuleBase" id="RU361235"/>
    </source>
</evidence>
<feature type="domain" description="Carboxylesterase type B" evidence="5">
    <location>
        <begin position="21"/>
        <end position="561"/>
    </location>
</feature>
<dbReference type="OrthoDB" id="3200163at2759"/>
<proteinExistence type="inferred from homology"/>
<dbReference type="AlphaFoldDB" id="A0A9Q1H844"/>
<dbReference type="EMBL" id="JAIZAY010000009">
    <property type="protein sequence ID" value="KAJ8036045.1"/>
    <property type="molecule type" value="Genomic_DNA"/>
</dbReference>
<dbReference type="Pfam" id="PF00135">
    <property type="entry name" value="COesterase"/>
    <property type="match status" value="1"/>
</dbReference>
<name>A0A9Q1H844_HOLLE</name>
<evidence type="ECO:0000256" key="2">
    <source>
        <dbReference type="ARBA" id="ARBA00022801"/>
    </source>
</evidence>
<feature type="active site" description="Acyl-ester intermediate" evidence="3">
    <location>
        <position position="211"/>
    </location>
</feature>
<accession>A0A9Q1H844</accession>
<keyword evidence="7" id="KW-1185">Reference proteome</keyword>
<protein>
    <recommendedName>
        <fullName evidence="4">Carboxylic ester hydrolase</fullName>
        <ecNumber evidence="4">3.1.1.-</ecNumber>
    </recommendedName>
</protein>
<dbReference type="InterPro" id="IPR019826">
    <property type="entry name" value="Carboxylesterase_B_AS"/>
</dbReference>
<dbReference type="GO" id="GO:0004104">
    <property type="term" value="F:cholinesterase activity"/>
    <property type="evidence" value="ECO:0007669"/>
    <property type="project" value="InterPro"/>
</dbReference>
<comment type="similarity">
    <text evidence="1 4">Belongs to the type-B carboxylesterase/lipase family.</text>
</comment>
<keyword evidence="2 4" id="KW-0378">Hydrolase</keyword>
<dbReference type="PANTHER" id="PTHR43903">
    <property type="entry name" value="NEUROLIGIN"/>
    <property type="match status" value="1"/>
</dbReference>
<evidence type="ECO:0000259" key="5">
    <source>
        <dbReference type="Pfam" id="PF00135"/>
    </source>
</evidence>
<dbReference type="FunFam" id="3.40.50.1820:FF:000128">
    <property type="entry name" value="Carboxylic ester hydrolase"/>
    <property type="match status" value="1"/>
</dbReference>
<feature type="active site" description="Charge relay system" evidence="3">
    <location>
        <position position="467"/>
    </location>
</feature>
<dbReference type="Gene3D" id="3.40.50.1820">
    <property type="entry name" value="alpha/beta hydrolase"/>
    <property type="match status" value="1"/>
</dbReference>
<feature type="signal peptide" evidence="4">
    <location>
        <begin position="1"/>
        <end position="19"/>
    </location>
</feature>
<gene>
    <name evidence="6" type="ORF">HOLleu_19907</name>
</gene>
<organism evidence="6 7">
    <name type="scientific">Holothuria leucospilota</name>
    <name type="common">Black long sea cucumber</name>
    <name type="synonym">Mertensiothuria leucospilota</name>
    <dbReference type="NCBI Taxonomy" id="206669"/>
    <lineage>
        <taxon>Eukaryota</taxon>
        <taxon>Metazoa</taxon>
        <taxon>Echinodermata</taxon>
        <taxon>Eleutherozoa</taxon>
        <taxon>Echinozoa</taxon>
        <taxon>Holothuroidea</taxon>
        <taxon>Aspidochirotacea</taxon>
        <taxon>Aspidochirotida</taxon>
        <taxon>Holothuriidae</taxon>
        <taxon>Holothuria</taxon>
    </lineage>
</organism>
<dbReference type="InterPro" id="IPR051093">
    <property type="entry name" value="Neuroligin/BSAL"/>
</dbReference>
<feature type="active site" description="Charge relay system" evidence="3">
    <location>
        <position position="339"/>
    </location>
</feature>
<comment type="caution">
    <text evidence="6">The sequence shown here is derived from an EMBL/GenBank/DDBJ whole genome shotgun (WGS) entry which is preliminary data.</text>
</comment>
<reference evidence="6" key="1">
    <citation type="submission" date="2021-10" db="EMBL/GenBank/DDBJ databases">
        <title>Tropical sea cucumber genome reveals ecological adaptation and Cuvierian tubules defense mechanism.</title>
        <authorList>
            <person name="Chen T."/>
        </authorList>
    </citation>
    <scope>NUCLEOTIDE SEQUENCE</scope>
    <source>
        <strain evidence="6">Nanhai2018</strain>
        <tissue evidence="6">Muscle</tissue>
    </source>
</reference>
<dbReference type="InterPro" id="IPR002018">
    <property type="entry name" value="CarbesteraseB"/>
</dbReference>
<dbReference type="Proteomes" id="UP001152320">
    <property type="component" value="Chromosome 9"/>
</dbReference>
<dbReference type="CDD" id="cd00312">
    <property type="entry name" value="Esterase_lipase"/>
    <property type="match status" value="1"/>
</dbReference>
<dbReference type="InterPro" id="IPR000997">
    <property type="entry name" value="Cholinesterase"/>
</dbReference>
<evidence type="ECO:0000256" key="3">
    <source>
        <dbReference type="PIRSR" id="PIRSR600997-1"/>
    </source>
</evidence>
<evidence type="ECO:0000313" key="6">
    <source>
        <dbReference type="EMBL" id="KAJ8036045.1"/>
    </source>
</evidence>